<feature type="transmembrane region" description="Helical" evidence="5">
    <location>
        <begin position="284"/>
        <end position="304"/>
    </location>
</feature>
<name>A0A426FMH4_9BURK</name>
<evidence type="ECO:0000256" key="1">
    <source>
        <dbReference type="ARBA" id="ARBA00004141"/>
    </source>
</evidence>
<evidence type="ECO:0000313" key="7">
    <source>
        <dbReference type="Proteomes" id="UP000270261"/>
    </source>
</evidence>
<keyword evidence="4 5" id="KW-0472">Membrane</keyword>
<feature type="transmembrane region" description="Helical" evidence="5">
    <location>
        <begin position="254"/>
        <end position="278"/>
    </location>
</feature>
<dbReference type="PANTHER" id="PTHR37955">
    <property type="entry name" value="TELLURITE RESISTANCE PROTEIN TEHA"/>
    <property type="match status" value="1"/>
</dbReference>
<feature type="transmembrane region" description="Helical" evidence="5">
    <location>
        <begin position="194"/>
        <end position="215"/>
    </location>
</feature>
<feature type="transmembrane region" description="Helical" evidence="5">
    <location>
        <begin position="73"/>
        <end position="94"/>
    </location>
</feature>
<dbReference type="GO" id="GO:0005886">
    <property type="term" value="C:plasma membrane"/>
    <property type="evidence" value="ECO:0007669"/>
    <property type="project" value="TreeGrafter"/>
</dbReference>
<evidence type="ECO:0000256" key="2">
    <source>
        <dbReference type="ARBA" id="ARBA00022692"/>
    </source>
</evidence>
<keyword evidence="3 5" id="KW-1133">Transmembrane helix</keyword>
<protein>
    <submittedName>
        <fullName evidence="6">Dicarboxylate transporter/tellurite-resistance protein TehA</fullName>
    </submittedName>
</protein>
<dbReference type="Proteomes" id="UP000270261">
    <property type="component" value="Unassembled WGS sequence"/>
</dbReference>
<feature type="transmembrane region" description="Helical" evidence="5">
    <location>
        <begin position="37"/>
        <end position="61"/>
    </location>
</feature>
<proteinExistence type="predicted"/>
<keyword evidence="2 5" id="KW-0812">Transmembrane</keyword>
<comment type="subcellular location">
    <subcellularLocation>
        <location evidence="1">Membrane</location>
        <topology evidence="1">Multi-pass membrane protein</topology>
    </subcellularLocation>
</comment>
<feature type="transmembrane region" description="Helical" evidence="5">
    <location>
        <begin position="161"/>
        <end position="182"/>
    </location>
</feature>
<gene>
    <name evidence="6" type="primary">tehA</name>
    <name evidence="6" type="ORF">EHV23_10130</name>
</gene>
<dbReference type="PANTHER" id="PTHR37955:SF1">
    <property type="entry name" value="DEP DOMAIN-CONTAINING PROTEIN"/>
    <property type="match status" value="1"/>
</dbReference>
<evidence type="ECO:0000256" key="3">
    <source>
        <dbReference type="ARBA" id="ARBA00022989"/>
    </source>
</evidence>
<dbReference type="Pfam" id="PF03595">
    <property type="entry name" value="SLAC1"/>
    <property type="match status" value="1"/>
</dbReference>
<organism evidence="6 7">
    <name type="scientific">Lautropia dentalis</name>
    <dbReference type="NCBI Taxonomy" id="2490857"/>
    <lineage>
        <taxon>Bacteria</taxon>
        <taxon>Pseudomonadati</taxon>
        <taxon>Pseudomonadota</taxon>
        <taxon>Betaproteobacteria</taxon>
        <taxon>Burkholderiales</taxon>
        <taxon>Burkholderiaceae</taxon>
        <taxon>Lautropia</taxon>
    </lineage>
</organism>
<keyword evidence="7" id="KW-1185">Reference proteome</keyword>
<feature type="transmembrane region" description="Helical" evidence="5">
    <location>
        <begin position="131"/>
        <end position="155"/>
    </location>
</feature>
<dbReference type="InterPro" id="IPR038665">
    <property type="entry name" value="Voltage-dep_anion_channel_sf"/>
</dbReference>
<dbReference type="NCBIfam" id="NF008032">
    <property type="entry name" value="PRK10764.1"/>
    <property type="match status" value="1"/>
</dbReference>
<sequence>MRPFPVPTSYFSVALGTVALGLAWRHGAKVGHAPAWAGEAILALAGAVWVLLLLVFMAKMLRRRDALRLELQDLVACCFISLIPVTSLEIGIAVNPYAPGFAWALVLASLAGQLAFSMYRAAGLWRGLHTMAATTPVIYLPTVASSFASAGALGALGHSDWGLLFFGAGMFSWFSLESAILARLRTGPALAPAVRGIIGIQLAPAFVGGNAWLAVNGGQVDVFLLLLVGYGVLQLAFLMRLLPWVLEAGYAMSLWGFSFGLAAMASVGMHLVAAGQLVALGWMLWWLGSGLVAALWVGLLWLAVRGRLLVR</sequence>
<dbReference type="AlphaFoldDB" id="A0A426FMH4"/>
<comment type="caution">
    <text evidence="6">The sequence shown here is derived from an EMBL/GenBank/DDBJ whole genome shotgun (WGS) entry which is preliminary data.</text>
</comment>
<feature type="transmembrane region" description="Helical" evidence="5">
    <location>
        <begin position="221"/>
        <end position="242"/>
    </location>
</feature>
<dbReference type="Gene3D" id="1.50.10.150">
    <property type="entry name" value="Voltage-dependent anion channel"/>
    <property type="match status" value="1"/>
</dbReference>
<reference evidence="6 7" key="1">
    <citation type="submission" date="2018-11" db="EMBL/GenBank/DDBJ databases">
        <title>Genome sequencing of Lautropia sp. KCOM 2505 (= ChDC F240).</title>
        <authorList>
            <person name="Kook J.-K."/>
            <person name="Park S.-N."/>
            <person name="Lim Y.K."/>
        </authorList>
    </citation>
    <scope>NUCLEOTIDE SEQUENCE [LARGE SCALE GENOMIC DNA]</scope>
    <source>
        <strain evidence="6 7">KCOM 2505</strain>
    </source>
</reference>
<dbReference type="GO" id="GO:0046583">
    <property type="term" value="F:monoatomic cation efflux transmembrane transporter activity"/>
    <property type="evidence" value="ECO:0007669"/>
    <property type="project" value="TreeGrafter"/>
</dbReference>
<dbReference type="InterPro" id="IPR052951">
    <property type="entry name" value="Tellurite_res_ion_channel"/>
</dbReference>
<evidence type="ECO:0000313" key="6">
    <source>
        <dbReference type="EMBL" id="RRN43765.1"/>
    </source>
</evidence>
<evidence type="ECO:0000256" key="5">
    <source>
        <dbReference type="SAM" id="Phobius"/>
    </source>
</evidence>
<feature type="transmembrane region" description="Helical" evidence="5">
    <location>
        <begin position="100"/>
        <end position="119"/>
    </location>
</feature>
<dbReference type="EMBL" id="RRUE01000002">
    <property type="protein sequence ID" value="RRN43765.1"/>
    <property type="molecule type" value="Genomic_DNA"/>
</dbReference>
<accession>A0A426FMH4</accession>
<evidence type="ECO:0000256" key="4">
    <source>
        <dbReference type="ARBA" id="ARBA00023136"/>
    </source>
</evidence>
<dbReference type="OrthoDB" id="309023at2"/>
<dbReference type="InterPro" id="IPR004695">
    <property type="entry name" value="SLAC1/Mae1/Ssu1/TehA"/>
</dbReference>